<dbReference type="KEGG" id="sbro:GQF42_18070"/>
<gene>
    <name evidence="2" type="ORF">GQF42_18070</name>
</gene>
<dbReference type="GO" id="GO:0003735">
    <property type="term" value="F:structural constituent of ribosome"/>
    <property type="evidence" value="ECO:0007669"/>
    <property type="project" value="InterPro"/>
</dbReference>
<feature type="domain" description="Large ribosomal subunit protein bL12 C-terminal" evidence="1">
    <location>
        <begin position="63"/>
        <end position="90"/>
    </location>
</feature>
<proteinExistence type="predicted"/>
<dbReference type="InterPro" id="IPR014719">
    <property type="entry name" value="Ribosomal_bL12_C/ClpS-like"/>
</dbReference>
<dbReference type="Proteomes" id="UP000436138">
    <property type="component" value="Chromosome"/>
</dbReference>
<sequence>MDIVGFLALALAAVGGIVSIGSRITQADQRLARVERKLDLIMEHLDLREENPRMDEVLALVREGKKIHAIKVYRESTGAGLKEAKEAVDRLG</sequence>
<dbReference type="RefSeq" id="WP_158921204.1">
    <property type="nucleotide sequence ID" value="NZ_CP047020.1"/>
</dbReference>
<dbReference type="Pfam" id="PF00542">
    <property type="entry name" value="Ribosomal_L12"/>
    <property type="match status" value="1"/>
</dbReference>
<dbReference type="InterPro" id="IPR013823">
    <property type="entry name" value="Ribosomal_bL12_C"/>
</dbReference>
<protein>
    <recommendedName>
        <fullName evidence="1">Large ribosomal subunit protein bL12 C-terminal domain-containing protein</fullName>
    </recommendedName>
</protein>
<dbReference type="AlphaFoldDB" id="A0A6I6N0A8"/>
<reference evidence="2 3" key="1">
    <citation type="submission" date="2019-12" db="EMBL/GenBank/DDBJ databases">
        <title>Streptomyces sp. strain T44 isolated from rhizosphere soil of Broussonetia papyrifera.</title>
        <authorList>
            <person name="Mo P."/>
        </authorList>
    </citation>
    <scope>NUCLEOTIDE SEQUENCE [LARGE SCALE GENOMIC DNA]</scope>
    <source>
        <strain evidence="2 3">T44</strain>
    </source>
</reference>
<keyword evidence="3" id="KW-1185">Reference proteome</keyword>
<organism evidence="2 3">
    <name type="scientific">Streptomyces broussonetiae</name>
    <dbReference type="NCBI Taxonomy" id="2686304"/>
    <lineage>
        <taxon>Bacteria</taxon>
        <taxon>Bacillati</taxon>
        <taxon>Actinomycetota</taxon>
        <taxon>Actinomycetes</taxon>
        <taxon>Kitasatosporales</taxon>
        <taxon>Streptomycetaceae</taxon>
        <taxon>Streptomyces</taxon>
    </lineage>
</organism>
<evidence type="ECO:0000259" key="1">
    <source>
        <dbReference type="Pfam" id="PF00542"/>
    </source>
</evidence>
<accession>A0A6I6N0A8</accession>
<evidence type="ECO:0000313" key="2">
    <source>
        <dbReference type="EMBL" id="QHA04952.1"/>
    </source>
</evidence>
<name>A0A6I6N0A8_9ACTN</name>
<dbReference type="SUPFAM" id="SSF54736">
    <property type="entry name" value="ClpS-like"/>
    <property type="match status" value="1"/>
</dbReference>
<dbReference type="GO" id="GO:0006412">
    <property type="term" value="P:translation"/>
    <property type="evidence" value="ECO:0007669"/>
    <property type="project" value="InterPro"/>
</dbReference>
<dbReference type="EMBL" id="CP047020">
    <property type="protein sequence ID" value="QHA04952.1"/>
    <property type="molecule type" value="Genomic_DNA"/>
</dbReference>
<evidence type="ECO:0000313" key="3">
    <source>
        <dbReference type="Proteomes" id="UP000436138"/>
    </source>
</evidence>
<dbReference type="Gene3D" id="3.30.1390.10">
    <property type="match status" value="1"/>
</dbReference>